<evidence type="ECO:0000313" key="9">
    <source>
        <dbReference type="Proteomes" id="UP001320148"/>
    </source>
</evidence>
<organism evidence="8 9">
    <name type="scientific">Desulfoluna limicola</name>
    <dbReference type="NCBI Taxonomy" id="2810562"/>
    <lineage>
        <taxon>Bacteria</taxon>
        <taxon>Pseudomonadati</taxon>
        <taxon>Thermodesulfobacteriota</taxon>
        <taxon>Desulfobacteria</taxon>
        <taxon>Desulfobacterales</taxon>
        <taxon>Desulfolunaceae</taxon>
        <taxon>Desulfoluna</taxon>
    </lineage>
</organism>
<evidence type="ECO:0000256" key="5">
    <source>
        <dbReference type="SAM" id="Phobius"/>
    </source>
</evidence>
<accession>A0ABM7PPH6</accession>
<reference evidence="8 9" key="1">
    <citation type="submission" date="2021-02" db="EMBL/GenBank/DDBJ databases">
        <title>Complete genome of Desulfoluna sp. strain ASN36.</title>
        <authorList>
            <person name="Takahashi A."/>
            <person name="Kojima H."/>
            <person name="Fukui M."/>
        </authorList>
    </citation>
    <scope>NUCLEOTIDE SEQUENCE [LARGE SCALE GENOMIC DNA]</scope>
    <source>
        <strain evidence="8 9">ASN36</strain>
    </source>
</reference>
<dbReference type="SUPFAM" id="SSF55073">
    <property type="entry name" value="Nucleotide cyclase"/>
    <property type="match status" value="1"/>
</dbReference>
<feature type="transmembrane region" description="Helical" evidence="5">
    <location>
        <begin position="12"/>
        <end position="32"/>
    </location>
</feature>
<feature type="domain" description="GGDEF" evidence="7">
    <location>
        <begin position="320"/>
        <end position="449"/>
    </location>
</feature>
<dbReference type="InterPro" id="IPR043128">
    <property type="entry name" value="Rev_trsase/Diguanyl_cyclase"/>
</dbReference>
<dbReference type="SMART" id="SM01079">
    <property type="entry name" value="CHASE"/>
    <property type="match status" value="1"/>
</dbReference>
<dbReference type="RefSeq" id="WP_236890540.1">
    <property type="nucleotide sequence ID" value="NZ_AP024488.1"/>
</dbReference>
<keyword evidence="2 5" id="KW-0812">Transmembrane</keyword>
<dbReference type="PANTHER" id="PTHR44757">
    <property type="entry name" value="DIGUANYLATE CYCLASE DGCP"/>
    <property type="match status" value="1"/>
</dbReference>
<sequence>MKRFTDSRLFIVGVPLFFFLILAIGSEYLLYLGKERRAAREKESVVKEAGRVRTLLESEINTTLTLTLGLVIYVASNSDVSQETFASIAQRLMRRTPHIRNIALAKANVITHVYPLAGNEAALGLRYMDNPAQRPAVVRAIETRRTVVAGPLELVQGGRGVISRSPIFLSDKESSYWGLASMVMDVDSLYAASGLMDASLFRYALRGKDGMGMQGEVFYGDPTLFSSRDAVQLPITLPVGSWVLAAEPYRANRTFKAMGLMRGAGLVLALVITGMLSALLTSLSRIRYLAHHDPITGLPNIRYYDSYIKQLITTSLYKDESFALFYIDLDRFKPINENYGHKVGDLVLREAARRLEEMMPEHELVFRMAGDEFVVVCEGVEVRDEAEEKAGEMVQALEKPYSLAGTKSVSIGASVGVSLFPSQGVTSEILIREADLNLSMRKRERGGGV</sequence>
<evidence type="ECO:0000259" key="7">
    <source>
        <dbReference type="PROSITE" id="PS50887"/>
    </source>
</evidence>
<evidence type="ECO:0000256" key="2">
    <source>
        <dbReference type="ARBA" id="ARBA00022692"/>
    </source>
</evidence>
<evidence type="ECO:0000313" key="8">
    <source>
        <dbReference type="EMBL" id="BCS99193.1"/>
    </source>
</evidence>
<dbReference type="PROSITE" id="PS50839">
    <property type="entry name" value="CHASE"/>
    <property type="match status" value="1"/>
</dbReference>
<dbReference type="InterPro" id="IPR006189">
    <property type="entry name" value="CHASE_dom"/>
</dbReference>
<dbReference type="Pfam" id="PF03924">
    <property type="entry name" value="CHASE"/>
    <property type="match status" value="1"/>
</dbReference>
<dbReference type="Gene3D" id="3.30.70.270">
    <property type="match status" value="1"/>
</dbReference>
<dbReference type="NCBIfam" id="TIGR00254">
    <property type="entry name" value="GGDEF"/>
    <property type="match status" value="1"/>
</dbReference>
<dbReference type="SMART" id="SM00267">
    <property type="entry name" value="GGDEF"/>
    <property type="match status" value="1"/>
</dbReference>
<dbReference type="Proteomes" id="UP001320148">
    <property type="component" value="Chromosome"/>
</dbReference>
<dbReference type="Gene3D" id="3.30.450.350">
    <property type="entry name" value="CHASE domain"/>
    <property type="match status" value="1"/>
</dbReference>
<dbReference type="Pfam" id="PF00990">
    <property type="entry name" value="GGDEF"/>
    <property type="match status" value="1"/>
</dbReference>
<dbReference type="InterPro" id="IPR052155">
    <property type="entry name" value="Biofilm_reg_signaling"/>
</dbReference>
<gene>
    <name evidence="8" type="ORF">DSLASN_48250</name>
</gene>
<name>A0ABM7PPH6_9BACT</name>
<dbReference type="EMBL" id="AP024488">
    <property type="protein sequence ID" value="BCS99193.1"/>
    <property type="molecule type" value="Genomic_DNA"/>
</dbReference>
<proteinExistence type="predicted"/>
<keyword evidence="4 5" id="KW-0472">Membrane</keyword>
<comment type="subcellular location">
    <subcellularLocation>
        <location evidence="1">Membrane</location>
    </subcellularLocation>
</comment>
<evidence type="ECO:0000256" key="3">
    <source>
        <dbReference type="ARBA" id="ARBA00022989"/>
    </source>
</evidence>
<dbReference type="PROSITE" id="PS50887">
    <property type="entry name" value="GGDEF"/>
    <property type="match status" value="1"/>
</dbReference>
<evidence type="ECO:0000256" key="4">
    <source>
        <dbReference type="ARBA" id="ARBA00023136"/>
    </source>
</evidence>
<feature type="domain" description="CHASE" evidence="6">
    <location>
        <begin position="109"/>
        <end position="245"/>
    </location>
</feature>
<feature type="transmembrane region" description="Helical" evidence="5">
    <location>
        <begin position="260"/>
        <end position="280"/>
    </location>
</feature>
<evidence type="ECO:0000256" key="1">
    <source>
        <dbReference type="ARBA" id="ARBA00004370"/>
    </source>
</evidence>
<dbReference type="InterPro" id="IPR042240">
    <property type="entry name" value="CHASE_sf"/>
</dbReference>
<dbReference type="InterPro" id="IPR000160">
    <property type="entry name" value="GGDEF_dom"/>
</dbReference>
<keyword evidence="3 5" id="KW-1133">Transmembrane helix</keyword>
<evidence type="ECO:0000259" key="6">
    <source>
        <dbReference type="PROSITE" id="PS50839"/>
    </source>
</evidence>
<dbReference type="CDD" id="cd01949">
    <property type="entry name" value="GGDEF"/>
    <property type="match status" value="1"/>
</dbReference>
<dbReference type="PANTHER" id="PTHR44757:SF2">
    <property type="entry name" value="BIOFILM ARCHITECTURE MAINTENANCE PROTEIN MBAA"/>
    <property type="match status" value="1"/>
</dbReference>
<protein>
    <submittedName>
        <fullName evidence="8">Sensor domain-containing diguanylate cyclase</fullName>
    </submittedName>
</protein>
<keyword evidence="9" id="KW-1185">Reference proteome</keyword>
<dbReference type="InterPro" id="IPR029787">
    <property type="entry name" value="Nucleotide_cyclase"/>
</dbReference>